<organism evidence="1">
    <name type="scientific">Cucumis melo</name>
    <name type="common">Muskmelon</name>
    <dbReference type="NCBI Taxonomy" id="3656"/>
    <lineage>
        <taxon>Eukaryota</taxon>
        <taxon>Viridiplantae</taxon>
        <taxon>Streptophyta</taxon>
        <taxon>Embryophyta</taxon>
        <taxon>Tracheophyta</taxon>
        <taxon>Spermatophyta</taxon>
        <taxon>Magnoliopsida</taxon>
        <taxon>eudicotyledons</taxon>
        <taxon>Gunneridae</taxon>
        <taxon>Pentapetalae</taxon>
        <taxon>rosids</taxon>
        <taxon>fabids</taxon>
        <taxon>Cucurbitales</taxon>
        <taxon>Cucurbitaceae</taxon>
        <taxon>Benincaseae</taxon>
        <taxon>Cucumis</taxon>
    </lineage>
</organism>
<name>A0A9I9E8V3_CUCME</name>
<proteinExistence type="predicted"/>
<sequence length="78" mass="9586">MKEIEKVIYDSMEMRYARRPNMSRNFKLVRKMNYSSLTERELVCNLLTDIYHIGFFDTHYLFQVEDSEEIVLEMFYDV</sequence>
<evidence type="ECO:0000313" key="1">
    <source>
        <dbReference type="EnsemblPlants" id="MELO3C030367.2.1"/>
    </source>
</evidence>
<reference evidence="1" key="1">
    <citation type="submission" date="2023-03" db="UniProtKB">
        <authorList>
            <consortium name="EnsemblPlants"/>
        </authorList>
    </citation>
    <scope>IDENTIFICATION</scope>
</reference>
<protein>
    <submittedName>
        <fullName evidence="1">Uncharacterized protein</fullName>
    </submittedName>
</protein>
<dbReference type="AlphaFoldDB" id="A0A9I9E8V3"/>
<dbReference type="Gramene" id="MELO3C030367.2.1">
    <property type="protein sequence ID" value="MELO3C030367.2.1"/>
    <property type="gene ID" value="MELO3C030367.2"/>
</dbReference>
<dbReference type="EnsemblPlants" id="MELO3C030367.2.1">
    <property type="protein sequence ID" value="MELO3C030367.2.1"/>
    <property type="gene ID" value="MELO3C030367.2"/>
</dbReference>
<accession>A0A9I9E8V3</accession>